<keyword evidence="2" id="KW-1185">Reference proteome</keyword>
<proteinExistence type="predicted"/>
<comment type="caution">
    <text evidence="1">The sequence shown here is derived from an EMBL/GenBank/DDBJ whole genome shotgun (WGS) entry which is preliminary data.</text>
</comment>
<gene>
    <name evidence="1" type="ORF">FCN18_38750</name>
</gene>
<sequence>MTRPEREQRPGTWLDDPANLLEKRAKDDIAKAVERAQVWRRVKEIRRPTKPKPPVGAVVAELSFGFWRYLLAARYEHTLWLESIRHGFPHVHGRRTAVDEPMRRLHQLRNRIAHLEPIINRELHRDAADIHAVVHAVCPKTAEWAASLRRVDAALAAKP</sequence>
<dbReference type="Proteomes" id="UP000309992">
    <property type="component" value="Unassembled WGS sequence"/>
</dbReference>
<organism evidence="1 2">
    <name type="scientific">Prauserella endophytica</name>
    <dbReference type="NCBI Taxonomy" id="1592324"/>
    <lineage>
        <taxon>Bacteria</taxon>
        <taxon>Bacillati</taxon>
        <taxon>Actinomycetota</taxon>
        <taxon>Actinomycetes</taxon>
        <taxon>Pseudonocardiales</taxon>
        <taxon>Pseudonocardiaceae</taxon>
        <taxon>Prauserella</taxon>
        <taxon>Prauserella coralliicola group</taxon>
    </lineage>
</organism>
<name>A0ABY2RRY0_9PSEU</name>
<dbReference type="EMBL" id="SWMS01000065">
    <property type="protein sequence ID" value="TKG57687.1"/>
    <property type="molecule type" value="Genomic_DNA"/>
</dbReference>
<protein>
    <submittedName>
        <fullName evidence="1">Uncharacterized protein</fullName>
    </submittedName>
</protein>
<evidence type="ECO:0000313" key="1">
    <source>
        <dbReference type="EMBL" id="TKG57687.1"/>
    </source>
</evidence>
<accession>A0ABY2RRY0</accession>
<evidence type="ECO:0000313" key="2">
    <source>
        <dbReference type="Proteomes" id="UP000309992"/>
    </source>
</evidence>
<reference evidence="1 2" key="1">
    <citation type="journal article" date="2015" name="Antonie Van Leeuwenhoek">
        <title>Prauserella endophytica sp. nov., an endophytic actinobacterium isolated from Tamarix taklamakanensis.</title>
        <authorList>
            <person name="Liu J.M."/>
            <person name="Habden X."/>
            <person name="Guo L."/>
            <person name="Tuo L."/>
            <person name="Jiang Z.K."/>
            <person name="Liu S.W."/>
            <person name="Liu X.F."/>
            <person name="Chen L."/>
            <person name="Li R.F."/>
            <person name="Zhang Y.Q."/>
            <person name="Sun C.H."/>
        </authorList>
    </citation>
    <scope>NUCLEOTIDE SEQUENCE [LARGE SCALE GENOMIC DNA]</scope>
    <source>
        <strain evidence="1 2">CGMCC 4.7182</strain>
    </source>
</reference>